<proteinExistence type="predicted"/>
<protein>
    <recommendedName>
        <fullName evidence="4">Transmembrane protein</fullName>
    </recommendedName>
</protein>
<evidence type="ECO:0000313" key="3">
    <source>
        <dbReference type="Proteomes" id="UP001372338"/>
    </source>
</evidence>
<dbReference type="AlphaFoldDB" id="A0AAN9EBN8"/>
<keyword evidence="1" id="KW-0472">Membrane</keyword>
<evidence type="ECO:0000313" key="2">
    <source>
        <dbReference type="EMBL" id="KAK7251369.1"/>
    </source>
</evidence>
<name>A0AAN9EBN8_CROPI</name>
<dbReference type="EMBL" id="JAYWIO010000007">
    <property type="protein sequence ID" value="KAK7251369.1"/>
    <property type="molecule type" value="Genomic_DNA"/>
</dbReference>
<comment type="caution">
    <text evidence="2">The sequence shown here is derived from an EMBL/GenBank/DDBJ whole genome shotgun (WGS) entry which is preliminary data.</text>
</comment>
<gene>
    <name evidence="2" type="ORF">RIF29_34498</name>
</gene>
<keyword evidence="1" id="KW-1133">Transmembrane helix</keyword>
<reference evidence="2 3" key="1">
    <citation type="submission" date="2024-01" db="EMBL/GenBank/DDBJ databases">
        <title>The genomes of 5 underutilized Papilionoideae crops provide insights into root nodulation and disease resistanc.</title>
        <authorList>
            <person name="Yuan L."/>
        </authorList>
    </citation>
    <scope>NUCLEOTIDE SEQUENCE [LARGE SCALE GENOMIC DNA]</scope>
    <source>
        <strain evidence="2">ZHUSHIDOU_FW_LH</strain>
        <tissue evidence="2">Leaf</tissue>
    </source>
</reference>
<sequence length="131" mass="14835">MLCSSGHYHQPLPLSLTIVVFFKFTISNSLILVQCQHFSKTETVDTSIIRSKLFTLDRFVVVVVVESKLQVVVVIELNSGDIELIDFVVWIYMVLPVGRRNTSRGVNKWWVTICVGLGRDDKDDGGYDLES</sequence>
<evidence type="ECO:0008006" key="4">
    <source>
        <dbReference type="Google" id="ProtNLM"/>
    </source>
</evidence>
<keyword evidence="1" id="KW-0812">Transmembrane</keyword>
<dbReference type="Proteomes" id="UP001372338">
    <property type="component" value="Unassembled WGS sequence"/>
</dbReference>
<organism evidence="2 3">
    <name type="scientific">Crotalaria pallida</name>
    <name type="common">Smooth rattlebox</name>
    <name type="synonym">Crotalaria striata</name>
    <dbReference type="NCBI Taxonomy" id="3830"/>
    <lineage>
        <taxon>Eukaryota</taxon>
        <taxon>Viridiplantae</taxon>
        <taxon>Streptophyta</taxon>
        <taxon>Embryophyta</taxon>
        <taxon>Tracheophyta</taxon>
        <taxon>Spermatophyta</taxon>
        <taxon>Magnoliopsida</taxon>
        <taxon>eudicotyledons</taxon>
        <taxon>Gunneridae</taxon>
        <taxon>Pentapetalae</taxon>
        <taxon>rosids</taxon>
        <taxon>fabids</taxon>
        <taxon>Fabales</taxon>
        <taxon>Fabaceae</taxon>
        <taxon>Papilionoideae</taxon>
        <taxon>50 kb inversion clade</taxon>
        <taxon>genistoids sensu lato</taxon>
        <taxon>core genistoids</taxon>
        <taxon>Crotalarieae</taxon>
        <taxon>Crotalaria</taxon>
    </lineage>
</organism>
<accession>A0AAN9EBN8</accession>
<keyword evidence="3" id="KW-1185">Reference proteome</keyword>
<evidence type="ECO:0000256" key="1">
    <source>
        <dbReference type="SAM" id="Phobius"/>
    </source>
</evidence>
<feature type="transmembrane region" description="Helical" evidence="1">
    <location>
        <begin position="12"/>
        <end position="33"/>
    </location>
</feature>